<organism evidence="3 4">
    <name type="scientific">Penicillium cataractarum</name>
    <dbReference type="NCBI Taxonomy" id="2100454"/>
    <lineage>
        <taxon>Eukaryota</taxon>
        <taxon>Fungi</taxon>
        <taxon>Dikarya</taxon>
        <taxon>Ascomycota</taxon>
        <taxon>Pezizomycotina</taxon>
        <taxon>Eurotiomycetes</taxon>
        <taxon>Eurotiomycetidae</taxon>
        <taxon>Eurotiales</taxon>
        <taxon>Aspergillaceae</taxon>
        <taxon>Penicillium</taxon>
    </lineage>
</organism>
<proteinExistence type="predicted"/>
<dbReference type="OrthoDB" id="5238236at2759"/>
<evidence type="ECO:0000256" key="1">
    <source>
        <dbReference type="SAM" id="MobiDB-lite"/>
    </source>
</evidence>
<keyword evidence="4" id="KW-1185">Reference proteome</keyword>
<dbReference type="Pfam" id="PF20253">
    <property type="entry name" value="DUF6604"/>
    <property type="match status" value="1"/>
</dbReference>
<dbReference type="GeneID" id="81441436"/>
<feature type="compositionally biased region" description="Polar residues" evidence="1">
    <location>
        <begin position="87"/>
        <end position="100"/>
    </location>
</feature>
<dbReference type="AlphaFoldDB" id="A0A9W9RQ66"/>
<protein>
    <recommendedName>
        <fullName evidence="2">DUF6604 domain-containing protein</fullName>
    </recommendedName>
</protein>
<name>A0A9W9RQ66_9EURO</name>
<accession>A0A9W9RQ66</accession>
<feature type="region of interest" description="Disordered" evidence="1">
    <location>
        <begin position="87"/>
        <end position="106"/>
    </location>
</feature>
<dbReference type="RefSeq" id="XP_056551257.1">
    <property type="nucleotide sequence ID" value="XM_056702257.1"/>
</dbReference>
<reference evidence="3" key="1">
    <citation type="submission" date="2022-11" db="EMBL/GenBank/DDBJ databases">
        <authorList>
            <person name="Petersen C."/>
        </authorList>
    </citation>
    <scope>NUCLEOTIDE SEQUENCE</scope>
    <source>
        <strain evidence="3">IBT 29864</strain>
    </source>
</reference>
<dbReference type="PANTHER" id="PTHR38795">
    <property type="entry name" value="DUF6604 DOMAIN-CONTAINING PROTEIN"/>
    <property type="match status" value="1"/>
</dbReference>
<dbReference type="PANTHER" id="PTHR38795:SF1">
    <property type="entry name" value="DUF6604 DOMAIN-CONTAINING PROTEIN"/>
    <property type="match status" value="1"/>
</dbReference>
<dbReference type="InterPro" id="IPR046539">
    <property type="entry name" value="DUF6604"/>
</dbReference>
<sequence>MDVSEEDTVQFTVTVKDLQNLAEVVAGSALTVPQSILAIAKRAIKLRKTVTSWFLGHGDSENNKRHTHFITVLEQICETLEWKTNGASESDAKQSTSTSGAERDDADTSEFMNRFAVLTVEEPREFAQTEPTYAGTKKIVKVDIDEEDDQAESYPGQSFFKTLCLFRDLQNMRKFITQTWSEYRERKIDLMNASIVTDSALQLAKHLADKVEAEWHTSGLLKSDDVQKLNEDKTIFLSLLPEFCTANTFRVEIPAQDMVTRGLVEFAKTKKVPLWLSFASQIFLDVHHTMRYGPLGALEDLRMSGLRIEKTVKDYMQLTKSHPQPQFWPKMGDAELQAIGMVVKLWIIEDEFLEMRARSASFGGLPAPDKHALFSGHSIFCGLILFHLHMRLQSIGKQLVTQGYDVQQLAFLHNLVIQSPMYKNVKWPDMDTFVKIHGGSHIFIGFSSATRFTRDSRKKDAGIGNIDRVLDELFKKSNLENCSKKRHRSKRKSIASRQGFNFHNIVASAGDVMRDYLRKNGGVACKELRVFCKNKKPIHDDPDYDKGKEGDEPFYSWPNVEDILDPKLVASLQTGIPIA</sequence>
<dbReference type="Proteomes" id="UP001147782">
    <property type="component" value="Unassembled WGS sequence"/>
</dbReference>
<comment type="caution">
    <text evidence="3">The sequence shown here is derived from an EMBL/GenBank/DDBJ whole genome shotgun (WGS) entry which is preliminary data.</text>
</comment>
<evidence type="ECO:0000259" key="2">
    <source>
        <dbReference type="Pfam" id="PF20253"/>
    </source>
</evidence>
<evidence type="ECO:0000313" key="3">
    <source>
        <dbReference type="EMBL" id="KAJ5363630.1"/>
    </source>
</evidence>
<evidence type="ECO:0000313" key="4">
    <source>
        <dbReference type="Proteomes" id="UP001147782"/>
    </source>
</evidence>
<feature type="domain" description="DUF6604" evidence="2">
    <location>
        <begin position="12"/>
        <end position="212"/>
    </location>
</feature>
<dbReference type="EMBL" id="JAPZBS010000008">
    <property type="protein sequence ID" value="KAJ5363630.1"/>
    <property type="molecule type" value="Genomic_DNA"/>
</dbReference>
<reference evidence="3" key="2">
    <citation type="journal article" date="2023" name="IMA Fungus">
        <title>Comparative genomic study of the Penicillium genus elucidates a diverse pangenome and 15 lateral gene transfer events.</title>
        <authorList>
            <person name="Petersen C."/>
            <person name="Sorensen T."/>
            <person name="Nielsen M.R."/>
            <person name="Sondergaard T.E."/>
            <person name="Sorensen J.L."/>
            <person name="Fitzpatrick D.A."/>
            <person name="Frisvad J.C."/>
            <person name="Nielsen K.L."/>
        </authorList>
    </citation>
    <scope>NUCLEOTIDE SEQUENCE</scope>
    <source>
        <strain evidence="3">IBT 29864</strain>
    </source>
</reference>
<gene>
    <name evidence="3" type="ORF">N7496_009343</name>
</gene>